<dbReference type="EMBL" id="JAVDVW010000001">
    <property type="protein sequence ID" value="MDR7098865.1"/>
    <property type="molecule type" value="Genomic_DNA"/>
</dbReference>
<evidence type="ECO:0000313" key="3">
    <source>
        <dbReference type="Proteomes" id="UP001267878"/>
    </source>
</evidence>
<keyword evidence="3" id="KW-1185">Reference proteome</keyword>
<proteinExistence type="predicted"/>
<feature type="chain" id="PRO_5045920434" evidence="1">
    <location>
        <begin position="23"/>
        <end position="235"/>
    </location>
</feature>
<gene>
    <name evidence="2" type="ORF">J2X04_001212</name>
</gene>
<dbReference type="RefSeq" id="WP_310052967.1">
    <property type="nucleotide sequence ID" value="NZ_JAVDVW010000001.1"/>
</dbReference>
<organism evidence="2 3">
    <name type="scientific">Agrilutibacter niabensis</name>
    <dbReference type="NCBI Taxonomy" id="380628"/>
    <lineage>
        <taxon>Bacteria</taxon>
        <taxon>Pseudomonadati</taxon>
        <taxon>Pseudomonadota</taxon>
        <taxon>Gammaproteobacteria</taxon>
        <taxon>Lysobacterales</taxon>
        <taxon>Lysobacteraceae</taxon>
        <taxon>Agrilutibacter</taxon>
    </lineage>
</organism>
<reference evidence="2 3" key="1">
    <citation type="submission" date="2023-07" db="EMBL/GenBank/DDBJ databases">
        <title>Sorghum-associated microbial communities from plants grown in Nebraska, USA.</title>
        <authorList>
            <person name="Schachtman D."/>
        </authorList>
    </citation>
    <scope>NUCLEOTIDE SEQUENCE [LARGE SCALE GENOMIC DNA]</scope>
    <source>
        <strain evidence="2 3">BE187</strain>
    </source>
</reference>
<evidence type="ECO:0000256" key="1">
    <source>
        <dbReference type="SAM" id="SignalP"/>
    </source>
</evidence>
<comment type="caution">
    <text evidence="2">The sequence shown here is derived from an EMBL/GenBank/DDBJ whole genome shotgun (WGS) entry which is preliminary data.</text>
</comment>
<sequence>MRVTTLPIALAAGLLLTGVIAAAPRAAKPTAADQLLLSPDAKVGDETFGDLTALWWQWADRMPIPPYLDPDGRLCGYDQGGDVWFLAGTDGTFNANRTCVVPAKRHILVPIINMRYSDTRQHNGKTLALPCKVLQEGAAVNNDRLGSAIVMIDGTPVSDVSRYRIRSNGCFPLVAGDKDSPSTASDGYWLLIKPLPLGRHTLTIGANYAADETGYGRMVQNFEYVLHVGGRTDEL</sequence>
<evidence type="ECO:0000313" key="2">
    <source>
        <dbReference type="EMBL" id="MDR7098865.1"/>
    </source>
</evidence>
<feature type="signal peptide" evidence="1">
    <location>
        <begin position="1"/>
        <end position="22"/>
    </location>
</feature>
<accession>A0ABU1VNE5</accession>
<protein>
    <submittedName>
        <fullName evidence="2">Uncharacterized protein</fullName>
    </submittedName>
</protein>
<name>A0ABU1VNE5_9GAMM</name>
<dbReference type="Proteomes" id="UP001267878">
    <property type="component" value="Unassembled WGS sequence"/>
</dbReference>
<keyword evidence="1" id="KW-0732">Signal</keyword>